<dbReference type="PANTHER" id="PTHR30146:SF109">
    <property type="entry name" value="HTH-TYPE TRANSCRIPTIONAL REGULATOR GALS"/>
    <property type="match status" value="1"/>
</dbReference>
<evidence type="ECO:0000313" key="6">
    <source>
        <dbReference type="Proteomes" id="UP000812844"/>
    </source>
</evidence>
<dbReference type="GO" id="GO:0003677">
    <property type="term" value="F:DNA binding"/>
    <property type="evidence" value="ECO:0007669"/>
    <property type="project" value="UniProtKB-KW"/>
</dbReference>
<dbReference type="CDD" id="cd01392">
    <property type="entry name" value="HTH_LacI"/>
    <property type="match status" value="1"/>
</dbReference>
<dbReference type="Pfam" id="PF00356">
    <property type="entry name" value="LacI"/>
    <property type="match status" value="1"/>
</dbReference>
<name>A0ABS6W9Q5_9BIFI</name>
<dbReference type="CDD" id="cd01574">
    <property type="entry name" value="PBP1_LacI"/>
    <property type="match status" value="1"/>
</dbReference>
<protein>
    <submittedName>
        <fullName evidence="5">LacI family DNA-binding transcriptional regulator</fullName>
    </submittedName>
</protein>
<reference evidence="5 6" key="1">
    <citation type="submission" date="2021-05" db="EMBL/GenBank/DDBJ databases">
        <title>Phylogenetic classification of ten novel species belonging to the genus Bifidobacterium comprising B. colchicus sp. nov., B. abeli sp. nov., B. bicoloris sp. nov., B. guerezis sp. nov., B. rosaliae sp. nov., B. santillanensis sp. nov., B. argentati sp. nov., B. amazzoni sp. nov., B. pluviali sp. nov., and B. pinnaculum sp. nov.</title>
        <authorList>
            <person name="Lugli G.A."/>
            <person name="Ruiz Garcia L."/>
            <person name="Margolles A."/>
            <person name="Ventura M."/>
        </authorList>
    </citation>
    <scope>NUCLEOTIDE SEQUENCE [LARGE SCALE GENOMIC DNA]</scope>
    <source>
        <strain evidence="5 6">6T3</strain>
    </source>
</reference>
<comment type="caution">
    <text evidence="5">The sequence shown here is derived from an EMBL/GenBank/DDBJ whole genome shotgun (WGS) entry which is preliminary data.</text>
</comment>
<dbReference type="Pfam" id="PF13377">
    <property type="entry name" value="Peripla_BP_3"/>
    <property type="match status" value="1"/>
</dbReference>
<dbReference type="EMBL" id="JAHBBD010000017">
    <property type="protein sequence ID" value="MBW3083245.1"/>
    <property type="molecule type" value="Genomic_DNA"/>
</dbReference>
<evidence type="ECO:0000256" key="1">
    <source>
        <dbReference type="ARBA" id="ARBA00023015"/>
    </source>
</evidence>
<dbReference type="InterPro" id="IPR046335">
    <property type="entry name" value="LacI/GalR-like_sensor"/>
</dbReference>
<evidence type="ECO:0000256" key="3">
    <source>
        <dbReference type="ARBA" id="ARBA00023163"/>
    </source>
</evidence>
<dbReference type="PROSITE" id="PS50932">
    <property type="entry name" value="HTH_LACI_2"/>
    <property type="match status" value="1"/>
</dbReference>
<dbReference type="RefSeq" id="WP_219082254.1">
    <property type="nucleotide sequence ID" value="NZ_JAHBBD010000017.1"/>
</dbReference>
<keyword evidence="3" id="KW-0804">Transcription</keyword>
<evidence type="ECO:0000313" key="5">
    <source>
        <dbReference type="EMBL" id="MBW3083245.1"/>
    </source>
</evidence>
<dbReference type="PANTHER" id="PTHR30146">
    <property type="entry name" value="LACI-RELATED TRANSCRIPTIONAL REPRESSOR"/>
    <property type="match status" value="1"/>
</dbReference>
<dbReference type="SMART" id="SM00354">
    <property type="entry name" value="HTH_LACI"/>
    <property type="match status" value="1"/>
</dbReference>
<evidence type="ECO:0000256" key="2">
    <source>
        <dbReference type="ARBA" id="ARBA00023125"/>
    </source>
</evidence>
<proteinExistence type="predicted"/>
<gene>
    <name evidence="5" type="ORF">KIH73_07690</name>
</gene>
<dbReference type="InterPro" id="IPR000843">
    <property type="entry name" value="HTH_LacI"/>
</dbReference>
<sequence length="358" mass="39068">MFEVAKLAGVSHQTVSRVINDSPDVSDATRAKVRAAIKELGYRPSNSARALASHRSRTIGLIAGGLRFFGPISAISSIESMARSHGLFMSVTMVHEALCSQADFEELCETFDQQNVDAFIFLTPTDVMFSAACHAQVRQPRVFVTSTHGELGIREGVSAIRPADRRRVAFAGIDQWGAMADVMHLVTEYGHRSTLYFAGPREWRDAATRAAAWNQLCRERAVSCTVVRCGSWDSSEAYSRMNRLLDEHGRAGAELPTVVVTANDSQAVGVARALHEHGLRIPQDISLVGFDDMPAMDNMFPPLTTVRPDFERLGTLAMREVLRLLGEADDPAGPASPHGVRLIPATVMQRSSLGPSPR</sequence>
<accession>A0ABS6W9Q5</accession>
<organism evidence="5 6">
    <name type="scientific">Bifidobacterium phasiani</name>
    <dbReference type="NCBI Taxonomy" id="2834431"/>
    <lineage>
        <taxon>Bacteria</taxon>
        <taxon>Bacillati</taxon>
        <taxon>Actinomycetota</taxon>
        <taxon>Actinomycetes</taxon>
        <taxon>Bifidobacteriales</taxon>
        <taxon>Bifidobacteriaceae</taxon>
        <taxon>Bifidobacterium</taxon>
    </lineage>
</organism>
<evidence type="ECO:0000259" key="4">
    <source>
        <dbReference type="PROSITE" id="PS50932"/>
    </source>
</evidence>
<keyword evidence="1" id="KW-0805">Transcription regulation</keyword>
<dbReference type="Proteomes" id="UP000812844">
    <property type="component" value="Unassembled WGS sequence"/>
</dbReference>
<dbReference type="PROSITE" id="PS00356">
    <property type="entry name" value="HTH_LACI_1"/>
    <property type="match status" value="1"/>
</dbReference>
<feature type="domain" description="HTH lacI-type" evidence="4">
    <location>
        <begin position="1"/>
        <end position="53"/>
    </location>
</feature>
<keyword evidence="2 5" id="KW-0238">DNA-binding</keyword>
<keyword evidence="6" id="KW-1185">Reference proteome</keyword>